<evidence type="ECO:0000256" key="10">
    <source>
        <dbReference type="ARBA" id="ARBA00042775"/>
    </source>
</evidence>
<keyword evidence="3" id="KW-0997">Cell inner membrane</keyword>
<dbReference type="InterPro" id="IPR046357">
    <property type="entry name" value="PPIase_dom_sf"/>
</dbReference>
<proteinExistence type="inferred from homology"/>
<keyword evidence="2" id="KW-1003">Cell membrane</keyword>
<dbReference type="GO" id="GO:0003755">
    <property type="term" value="F:peptidyl-prolyl cis-trans isomerase activity"/>
    <property type="evidence" value="ECO:0007669"/>
    <property type="project" value="UniProtKB-KW"/>
</dbReference>
<evidence type="ECO:0000313" key="15">
    <source>
        <dbReference type="EMBL" id="RUO24188.1"/>
    </source>
</evidence>
<dbReference type="Pfam" id="PF13624">
    <property type="entry name" value="SurA_N_3"/>
    <property type="match status" value="1"/>
</dbReference>
<evidence type="ECO:0000256" key="1">
    <source>
        <dbReference type="ARBA" id="ARBA00004382"/>
    </source>
</evidence>
<evidence type="ECO:0000256" key="6">
    <source>
        <dbReference type="ARBA" id="ARBA00023136"/>
    </source>
</evidence>
<dbReference type="EMBL" id="QLMD01000007">
    <property type="protein sequence ID" value="RAJ96873.1"/>
    <property type="molecule type" value="Genomic_DNA"/>
</dbReference>
<evidence type="ECO:0000256" key="5">
    <source>
        <dbReference type="ARBA" id="ARBA00022989"/>
    </source>
</evidence>
<dbReference type="PANTHER" id="PTHR47529">
    <property type="entry name" value="PEPTIDYL-PROLYL CIS-TRANS ISOMERASE D"/>
    <property type="match status" value="1"/>
</dbReference>
<evidence type="ECO:0000256" key="12">
    <source>
        <dbReference type="SAM" id="Phobius"/>
    </source>
</evidence>
<keyword evidence="6 12" id="KW-0472">Membrane</keyword>
<dbReference type="InterPro" id="IPR023058">
    <property type="entry name" value="PPIase_PpiC_CS"/>
</dbReference>
<dbReference type="PROSITE" id="PS01096">
    <property type="entry name" value="PPIC_PPIASE_1"/>
    <property type="match status" value="1"/>
</dbReference>
<reference evidence="15 17" key="1">
    <citation type="journal article" date="2018" name="Front. Microbiol.">
        <title>Genome-Based Analysis Reveals the Taxonomy and Diversity of the Family Idiomarinaceae.</title>
        <authorList>
            <person name="Liu Y."/>
            <person name="Lai Q."/>
            <person name="Shao Z."/>
        </authorList>
    </citation>
    <scope>NUCLEOTIDE SEQUENCE [LARGE SCALE GENOMIC DNA]</scope>
    <source>
        <strain evidence="15 17">CF12-14</strain>
    </source>
</reference>
<feature type="transmembrane region" description="Helical" evidence="12">
    <location>
        <begin position="12"/>
        <end position="34"/>
    </location>
</feature>
<dbReference type="Proteomes" id="UP000287865">
    <property type="component" value="Unassembled WGS sequence"/>
</dbReference>
<comment type="caution">
    <text evidence="14">The sequence shown here is derived from an EMBL/GenBank/DDBJ whole genome shotgun (WGS) entry which is preliminary data.</text>
</comment>
<evidence type="ECO:0000313" key="17">
    <source>
        <dbReference type="Proteomes" id="UP000287865"/>
    </source>
</evidence>
<dbReference type="AlphaFoldDB" id="A0A327WVG5"/>
<dbReference type="InterPro" id="IPR000297">
    <property type="entry name" value="PPIase_PpiC"/>
</dbReference>
<evidence type="ECO:0000256" key="8">
    <source>
        <dbReference type="ARBA" id="ARBA00038408"/>
    </source>
</evidence>
<dbReference type="GO" id="GO:0005886">
    <property type="term" value="C:plasma membrane"/>
    <property type="evidence" value="ECO:0007669"/>
    <property type="project" value="UniProtKB-SubCell"/>
</dbReference>
<evidence type="ECO:0000259" key="13">
    <source>
        <dbReference type="PROSITE" id="PS50198"/>
    </source>
</evidence>
<evidence type="ECO:0000256" key="9">
    <source>
        <dbReference type="ARBA" id="ARBA00040743"/>
    </source>
</evidence>
<comment type="similarity">
    <text evidence="8">Belongs to the PpiD chaperone family.</text>
</comment>
<keyword evidence="4 12" id="KW-0812">Transmembrane</keyword>
<keyword evidence="5 12" id="KW-1133">Transmembrane helix</keyword>
<reference evidence="14 16" key="2">
    <citation type="submission" date="2018-06" db="EMBL/GenBank/DDBJ databases">
        <title>Genomic Encyclopedia of Type Strains, Phase III (KMG-III): the genomes of soil and plant-associated and newly described type strains.</title>
        <authorList>
            <person name="Whitman W."/>
        </authorList>
    </citation>
    <scope>NUCLEOTIDE SEQUENCE [LARGE SCALE GENOMIC DNA]</scope>
    <source>
        <strain evidence="14 16">CGMCC 1.15366</strain>
    </source>
</reference>
<keyword evidence="11 14" id="KW-0413">Isomerase</keyword>
<organism evidence="14 16">
    <name type="scientific">Aliidiomarina maris</name>
    <dbReference type="NCBI Taxonomy" id="531312"/>
    <lineage>
        <taxon>Bacteria</taxon>
        <taxon>Pseudomonadati</taxon>
        <taxon>Pseudomonadota</taxon>
        <taxon>Gammaproteobacteria</taxon>
        <taxon>Alteromonadales</taxon>
        <taxon>Idiomarinaceae</taxon>
        <taxon>Aliidiomarina</taxon>
    </lineage>
</organism>
<keyword evidence="11" id="KW-0697">Rotamase</keyword>
<accession>A0A327WVG5</accession>
<dbReference type="PANTHER" id="PTHR47529:SF1">
    <property type="entry name" value="PERIPLASMIC CHAPERONE PPID"/>
    <property type="match status" value="1"/>
</dbReference>
<keyword evidence="7" id="KW-0143">Chaperone</keyword>
<feature type="domain" description="PpiC" evidence="13">
    <location>
        <begin position="268"/>
        <end position="364"/>
    </location>
</feature>
<dbReference type="Pfam" id="PF00639">
    <property type="entry name" value="Rotamase"/>
    <property type="match status" value="1"/>
</dbReference>
<dbReference type="Gene3D" id="3.10.50.40">
    <property type="match status" value="1"/>
</dbReference>
<evidence type="ECO:0000256" key="11">
    <source>
        <dbReference type="PROSITE-ProRule" id="PRU00278"/>
    </source>
</evidence>
<dbReference type="Proteomes" id="UP000249203">
    <property type="component" value="Unassembled WGS sequence"/>
</dbReference>
<dbReference type="InterPro" id="IPR052029">
    <property type="entry name" value="PpiD_chaperone"/>
</dbReference>
<sequence>MLDRIREGSKGPAAKIILFVIIITFALTGVSGYLGGGNEDYVAEVNGEKISRMDFDRAYQNERARMEEQLGDFFDNLLADESYMRDFRQGVLEQLIEERLATQFAREQGFRPSPESIRDNIRRMPEFQIGGQFNNDRYVALLMNAGFTPEQFRDYMANELGRSTMLSGIMMSEFMLPSEAEYFQRLQNQRRSGEFLRIPVESYTDSVTVSDEEIAEFYAQNESRFETEERIRVEYVTLDFDDVLATIDVSEEQARQFYEQNTANFRSPERREIAHILVEGDDQATRERAEALLARIQQGEDFAELAATESDDTFSGSDGGELGRLERGMIDPDVEDAGFALAQQGDVSEIIQSEFGFHIVKLTMLRESQVDAFDDVRDMIVTNLRRERAEQAYFEMQQELSQIAFEMDNSLEPAAQALDLEIQVSDWIGRQGSAEFDDQRVLNEIFSRDVARDNLNSELLEIGERSYVFRAAEYQQASVMPLEDVRERIEQTLLLRKAREEAQQFAQQLLDDYRAGELPAGVDMESFDAVSRYSDSVPSAVINQLFRLPVPTDGSVSAEITELRDGDIAIVAVTEVMEGEVDSDSLAQVTEQFQARYIDAAYQAFMDALKEQASIRRNL</sequence>
<dbReference type="Gene3D" id="1.10.4030.10">
    <property type="entry name" value="Porin chaperone SurA, peptide-binding domain"/>
    <property type="match status" value="1"/>
</dbReference>
<evidence type="ECO:0000313" key="14">
    <source>
        <dbReference type="EMBL" id="RAJ96873.1"/>
    </source>
</evidence>
<evidence type="ECO:0000256" key="4">
    <source>
        <dbReference type="ARBA" id="ARBA00022692"/>
    </source>
</evidence>
<name>A0A327WVG5_9GAMM</name>
<dbReference type="PROSITE" id="PS50198">
    <property type="entry name" value="PPIC_PPIASE_2"/>
    <property type="match status" value="1"/>
</dbReference>
<gene>
    <name evidence="14" type="ORF">B0I24_10783</name>
    <name evidence="15" type="ORF">CWE07_08865</name>
</gene>
<comment type="subcellular location">
    <subcellularLocation>
        <location evidence="1">Cell inner membrane</location>
        <topology evidence="1">Single-pass type II membrane protein</topology>
        <orientation evidence="1">Periplasmic side</orientation>
    </subcellularLocation>
</comment>
<evidence type="ECO:0000313" key="16">
    <source>
        <dbReference type="Proteomes" id="UP000249203"/>
    </source>
</evidence>
<dbReference type="SUPFAM" id="SSF109998">
    <property type="entry name" value="Triger factor/SurA peptide-binding domain-like"/>
    <property type="match status" value="1"/>
</dbReference>
<dbReference type="OrthoDB" id="9812372at2"/>
<evidence type="ECO:0000256" key="3">
    <source>
        <dbReference type="ARBA" id="ARBA00022519"/>
    </source>
</evidence>
<dbReference type="RefSeq" id="WP_111569532.1">
    <property type="nucleotide sequence ID" value="NZ_PIPK01000007.1"/>
</dbReference>
<dbReference type="EMBL" id="PIPK01000007">
    <property type="protein sequence ID" value="RUO24188.1"/>
    <property type="molecule type" value="Genomic_DNA"/>
</dbReference>
<evidence type="ECO:0000256" key="2">
    <source>
        <dbReference type="ARBA" id="ARBA00022475"/>
    </source>
</evidence>
<dbReference type="InterPro" id="IPR027304">
    <property type="entry name" value="Trigger_fact/SurA_dom_sf"/>
</dbReference>
<protein>
    <recommendedName>
        <fullName evidence="9">Periplasmic chaperone PpiD</fullName>
    </recommendedName>
    <alternativeName>
        <fullName evidence="10">Periplasmic folding chaperone</fullName>
    </alternativeName>
</protein>
<dbReference type="SUPFAM" id="SSF54534">
    <property type="entry name" value="FKBP-like"/>
    <property type="match status" value="1"/>
</dbReference>
<keyword evidence="17" id="KW-1185">Reference proteome</keyword>
<evidence type="ECO:0000256" key="7">
    <source>
        <dbReference type="ARBA" id="ARBA00023186"/>
    </source>
</evidence>